<dbReference type="eggNOG" id="ENOG502QTPY">
    <property type="taxonomic scope" value="Eukaryota"/>
</dbReference>
<feature type="compositionally biased region" description="Low complexity" evidence="7">
    <location>
        <begin position="831"/>
        <end position="842"/>
    </location>
</feature>
<evidence type="ECO:0000256" key="3">
    <source>
        <dbReference type="ARBA" id="ARBA00023054"/>
    </source>
</evidence>
<dbReference type="GO" id="GO:0032391">
    <property type="term" value="C:photoreceptor connecting cilium"/>
    <property type="evidence" value="ECO:0007669"/>
    <property type="project" value="TreeGrafter"/>
</dbReference>
<reference evidence="9" key="2">
    <citation type="submission" date="2024-04" db="UniProtKB">
        <authorList>
            <consortium name="Ensembl"/>
        </authorList>
    </citation>
    <scope>IDENTIFICATION</scope>
</reference>
<evidence type="ECO:0000256" key="6">
    <source>
        <dbReference type="SAM" id="Coils"/>
    </source>
</evidence>
<dbReference type="InterPro" id="IPR021656">
    <property type="entry name" value="C2-C2_1"/>
</dbReference>
<proteinExistence type="inferred from homology"/>
<feature type="coiled-coil region" evidence="6">
    <location>
        <begin position="24"/>
        <end position="176"/>
    </location>
</feature>
<dbReference type="Ensembl" id="ENSGACT00000026339.3">
    <property type="protein sequence ID" value="ENSGACP00000026288.3"/>
    <property type="gene ID" value="ENSGACG00000019896.3"/>
</dbReference>
<sequence>RMTIRENVDLIRLQKQLSDKSTALRVTQEKFNNLQEAYESQFEERQRSLRESQGALLEKVEELTEHLMQERQRALALEGQVTTATLSLQAVDKLQDRISDLEVERNLIKENYDNLIESEGNQQREEQGEHTGMAVQRLEEMLQVERRERGRLELEMEKLRQEKEILEEERERERGRSLSMEALHLLAMRRNGVVMEDIFYFIQIETTEPLTHLQESRAGLGFLRADGKPEDLAHELVNIQASHAETVLELQKTRNLLLLEHRISKDLQEELNTVNQKMGREEVESKRRISEKDKLLSKRALQINALQGKNSQNIFLFYSEAQLKELTYNPRNCKRTIPIQYTWPAADQEVEQPTDEDMSFSQLRAGESLLEIHLKAATFTPEGLRSMSSIHREGIVTFCTYSLLDFEVHSTPLVSGSQPDYGFTSRYALTARDLVRLGGQGSRVRMELHQALGGVRFVTLGSGQMSLVGAMERRGERVGGHVNLTGPEGAVVGLVDFWVRLFYPAEPIDTVAERGADRITAPQRRPAHIPLGWHDPGHEELYDYGGGIPNELVVMLERCFSLNARWPGLLPDAYLTYRLYDLPPHVSQTVQSTADPVFSDTTSYPLAVTADVLHYLRSCSLWVYVFDDSNDEIPPAYLAKTPIPLRALASGREIRGDYVLRDPSGGPRGMVRVLIKWKYPFQPSVDTVLGRQGRPDVERSEREKRRREEAESSQRPIARPRVLITTKSCKCRAELLFSLPCKHRNYFVYLYISSVLQPRPPAIKKKSSQNLLAEKPTLVKPKKRSTHTPDLAPEPSRLAGECLYQMYFSQEHPLDQVSMDEEEEEEERSESGNSLESSSSQSDIIVIPPKRKMRKGDKLRVEILSLSFEPSSRVALNKSVQRVYVEYRLLGVPMETTETPMSLRKPTKGEEIHYNFTRVIYVDGSQSAPLRQYLYTMLEGTDPNQGRLKFTVVSEPMDDDDEECVDVGHAFLDLQELLLTGNDVSDQQIDVVSVDEDKEVIGNLKVSLEAAKALSGIYQEFHQRSEM</sequence>
<dbReference type="InterPro" id="IPR035892">
    <property type="entry name" value="C2_domain_sf"/>
</dbReference>
<feature type="domain" description="C2" evidence="8">
    <location>
        <begin position="532"/>
        <end position="658"/>
    </location>
</feature>
<dbReference type="STRING" id="69293.ENSGACP00000026288"/>
<accession>G3Q8S4</accession>
<evidence type="ECO:0000256" key="5">
    <source>
        <dbReference type="ARBA" id="ARBA00023273"/>
    </source>
</evidence>
<dbReference type="Pfam" id="PF11618">
    <property type="entry name" value="C2-C2_1"/>
    <property type="match status" value="1"/>
</dbReference>
<keyword evidence="3 6" id="KW-0175">Coiled coil</keyword>
<dbReference type="InterPro" id="IPR031139">
    <property type="entry name" value="RPGRIP1_fam"/>
</dbReference>
<dbReference type="InterPro" id="IPR000008">
    <property type="entry name" value="C2_dom"/>
</dbReference>
<evidence type="ECO:0000256" key="7">
    <source>
        <dbReference type="SAM" id="MobiDB-lite"/>
    </source>
</evidence>
<feature type="region of interest" description="Disordered" evidence="7">
    <location>
        <begin position="764"/>
        <end position="795"/>
    </location>
</feature>
<dbReference type="Bgee" id="ENSGACG00000019896">
    <property type="expression patterns" value="Expressed in camera-type eye"/>
</dbReference>
<evidence type="ECO:0000313" key="9">
    <source>
        <dbReference type="Ensembl" id="ENSGACP00000026288.3"/>
    </source>
</evidence>
<dbReference type="GO" id="GO:1905515">
    <property type="term" value="P:non-motile cilium assembly"/>
    <property type="evidence" value="ECO:0007669"/>
    <property type="project" value="TreeGrafter"/>
</dbReference>
<dbReference type="Gene3D" id="2.60.40.150">
    <property type="entry name" value="C2 domain"/>
    <property type="match status" value="3"/>
</dbReference>
<dbReference type="PROSITE" id="PS50004">
    <property type="entry name" value="C2"/>
    <property type="match status" value="1"/>
</dbReference>
<comment type="similarity">
    <text evidence="2">Belongs to the RPGRIP1 family.</text>
</comment>
<dbReference type="PANTHER" id="PTHR14240">
    <property type="entry name" value="RETINITIS PIGMENTOSA GTPASE REGULATOR-INTERACTING PROTEIN"/>
    <property type="match status" value="1"/>
</dbReference>
<evidence type="ECO:0000259" key="8">
    <source>
        <dbReference type="PROSITE" id="PS50004"/>
    </source>
</evidence>
<dbReference type="PANTHER" id="PTHR14240:SF1">
    <property type="entry name" value="PROTEIN FANTOM-RELATED"/>
    <property type="match status" value="1"/>
</dbReference>
<evidence type="ECO:0000256" key="1">
    <source>
        <dbReference type="ARBA" id="ARBA00004138"/>
    </source>
</evidence>
<feature type="region of interest" description="Disordered" evidence="7">
    <location>
        <begin position="689"/>
        <end position="717"/>
    </location>
</feature>
<feature type="compositionally biased region" description="Basic and acidic residues" evidence="7">
    <location>
        <begin position="693"/>
        <end position="712"/>
    </location>
</feature>
<organism evidence="9">
    <name type="scientific">Gasterosteus aculeatus</name>
    <name type="common">Three-spined stickleback</name>
    <dbReference type="NCBI Taxonomy" id="69293"/>
    <lineage>
        <taxon>Eukaryota</taxon>
        <taxon>Metazoa</taxon>
        <taxon>Chordata</taxon>
        <taxon>Craniata</taxon>
        <taxon>Vertebrata</taxon>
        <taxon>Euteleostomi</taxon>
        <taxon>Actinopterygii</taxon>
        <taxon>Neopterygii</taxon>
        <taxon>Teleostei</taxon>
        <taxon>Neoteleostei</taxon>
        <taxon>Acanthomorphata</taxon>
        <taxon>Eupercaria</taxon>
        <taxon>Perciformes</taxon>
        <taxon>Cottioidei</taxon>
        <taxon>Gasterosteales</taxon>
        <taxon>Gasterosteidae</taxon>
        <taxon>Gasterosteus</taxon>
    </lineage>
</organism>
<protein>
    <submittedName>
        <fullName evidence="9">RPGR interacting protein 1</fullName>
    </submittedName>
</protein>
<reference evidence="9" key="1">
    <citation type="submission" date="2006-01" db="EMBL/GenBank/DDBJ databases">
        <authorList>
            <person name="Lindblad-Toh K."/>
            <person name="Mauceli E."/>
            <person name="Grabherr M."/>
            <person name="Chang J.L."/>
            <person name="Lander E.S."/>
        </authorList>
    </citation>
    <scope>NUCLEOTIDE SEQUENCE [LARGE SCALE GENOMIC DNA]</scope>
</reference>
<dbReference type="GO" id="GO:0046548">
    <property type="term" value="P:retinal rod cell development"/>
    <property type="evidence" value="ECO:0007669"/>
    <property type="project" value="TreeGrafter"/>
</dbReference>
<dbReference type="InParanoid" id="G3Q8S4"/>
<evidence type="ECO:0000256" key="2">
    <source>
        <dbReference type="ARBA" id="ARBA00006042"/>
    </source>
</evidence>
<evidence type="ECO:0000256" key="4">
    <source>
        <dbReference type="ARBA" id="ARBA00023069"/>
    </source>
</evidence>
<dbReference type="AlphaFoldDB" id="G3Q8S4"/>
<keyword evidence="4" id="KW-0969">Cilium</keyword>
<feature type="compositionally biased region" description="Acidic residues" evidence="7">
    <location>
        <begin position="818"/>
        <end position="828"/>
    </location>
</feature>
<comment type="subcellular location">
    <subcellularLocation>
        <location evidence="1">Cell projection</location>
        <location evidence="1">Cilium</location>
    </subcellularLocation>
</comment>
<feature type="region of interest" description="Disordered" evidence="7">
    <location>
        <begin position="814"/>
        <end position="845"/>
    </location>
</feature>
<dbReference type="SUPFAM" id="SSF49562">
    <property type="entry name" value="C2 domain (Calcium/lipid-binding domain, CaLB)"/>
    <property type="match status" value="2"/>
</dbReference>
<dbReference type="InterPro" id="IPR041091">
    <property type="entry name" value="RPGRIP1_C"/>
</dbReference>
<dbReference type="OMA" id="NTLAAGW"/>
<dbReference type="GO" id="GO:0005856">
    <property type="term" value="C:cytoskeleton"/>
    <property type="evidence" value="ECO:0007669"/>
    <property type="project" value="UniProtKB-ARBA"/>
</dbReference>
<name>G3Q8S4_GASAC</name>
<keyword evidence="5" id="KW-0966">Cell projection</keyword>
<dbReference type="Pfam" id="PF18111">
    <property type="entry name" value="RPGR1_C"/>
    <property type="match status" value="1"/>
</dbReference>